<protein>
    <recommendedName>
        <fullName evidence="3">DUF4907 domain-containing protein</fullName>
    </recommendedName>
</protein>
<comment type="caution">
    <text evidence="1">The sequence shown here is derived from an EMBL/GenBank/DDBJ whole genome shotgun (WGS) entry which is preliminary data.</text>
</comment>
<dbReference type="Proteomes" id="UP000658793">
    <property type="component" value="Unassembled WGS sequence"/>
</dbReference>
<organism evidence="1 2">
    <name type="scientific">Flavobacterium palustre</name>
    <dbReference type="NCBI Taxonomy" id="1476463"/>
    <lineage>
        <taxon>Bacteria</taxon>
        <taxon>Pseudomonadati</taxon>
        <taxon>Bacteroidota</taxon>
        <taxon>Flavobacteriia</taxon>
        <taxon>Flavobacteriales</taxon>
        <taxon>Flavobacteriaceae</taxon>
        <taxon>Flavobacterium</taxon>
    </lineage>
</organism>
<dbReference type="InterPro" id="IPR032593">
    <property type="entry name" value="DUF4907"/>
</dbReference>
<proteinExistence type="predicted"/>
<accession>A0ABQ1HJ67</accession>
<name>A0ABQ1HJ67_9FLAO</name>
<dbReference type="RefSeq" id="WP_229732650.1">
    <property type="nucleotide sequence ID" value="NZ_BMGA01000004.1"/>
</dbReference>
<gene>
    <name evidence="1" type="ORF">GCM10008015_18900</name>
</gene>
<evidence type="ECO:0000313" key="1">
    <source>
        <dbReference type="EMBL" id="GGA78420.1"/>
    </source>
</evidence>
<dbReference type="EMBL" id="BMGA01000004">
    <property type="protein sequence ID" value="GGA78420.1"/>
    <property type="molecule type" value="Genomic_DNA"/>
</dbReference>
<reference evidence="2" key="1">
    <citation type="journal article" date="2019" name="Int. J. Syst. Evol. Microbiol.">
        <title>The Global Catalogue of Microorganisms (GCM) 10K type strain sequencing project: providing services to taxonomists for standard genome sequencing and annotation.</title>
        <authorList>
            <consortium name="The Broad Institute Genomics Platform"/>
            <consortium name="The Broad Institute Genome Sequencing Center for Infectious Disease"/>
            <person name="Wu L."/>
            <person name="Ma J."/>
        </authorList>
    </citation>
    <scope>NUCLEOTIDE SEQUENCE [LARGE SCALE GENOMIC DNA]</scope>
    <source>
        <strain evidence="2">CGMCC 1.12811</strain>
    </source>
</reference>
<evidence type="ECO:0008006" key="3">
    <source>
        <dbReference type="Google" id="ProtNLM"/>
    </source>
</evidence>
<sequence>MSLESIKTPTGWGYVIKKNDKIMIRQSIIPVIQDVKSFENEEDALKTGNLVLDKLKQQTSPTITKKDLILLSIRI</sequence>
<evidence type="ECO:0000313" key="2">
    <source>
        <dbReference type="Proteomes" id="UP000658793"/>
    </source>
</evidence>
<dbReference type="Pfam" id="PF16250">
    <property type="entry name" value="DUF4907"/>
    <property type="match status" value="1"/>
</dbReference>
<keyword evidence="2" id="KW-1185">Reference proteome</keyword>